<sequence>MKLSVKNRADGSVIQIEIDQNETIGDLRSKIASQLGNSVDAHSIRLSLGAEELNHDDSVVIKKSGLVSGDRLFLESYVHFSLFRSKNG</sequence>
<dbReference type="Pfam" id="PF00240">
    <property type="entry name" value="ubiquitin"/>
    <property type="match status" value="1"/>
</dbReference>
<evidence type="ECO:0000313" key="2">
    <source>
        <dbReference type="EMBL" id="VDO45941.1"/>
    </source>
</evidence>
<name>A0A183FCF1_HELPZ</name>
<dbReference type="OrthoDB" id="5863436at2759"/>
<accession>A0A183FCF1</accession>
<proteinExistence type="predicted"/>
<reference evidence="2 3" key="1">
    <citation type="submission" date="2018-11" db="EMBL/GenBank/DDBJ databases">
        <authorList>
            <consortium name="Pathogen Informatics"/>
        </authorList>
    </citation>
    <scope>NUCLEOTIDE SEQUENCE [LARGE SCALE GENOMIC DNA]</scope>
</reference>
<dbReference type="WBParaSite" id="HPBE_0000384301-mRNA-1">
    <property type="protein sequence ID" value="HPBE_0000384301-mRNA-1"/>
    <property type="gene ID" value="HPBE_0000384301"/>
</dbReference>
<organism evidence="3 4">
    <name type="scientific">Heligmosomoides polygyrus</name>
    <name type="common">Parasitic roundworm</name>
    <dbReference type="NCBI Taxonomy" id="6339"/>
    <lineage>
        <taxon>Eukaryota</taxon>
        <taxon>Metazoa</taxon>
        <taxon>Ecdysozoa</taxon>
        <taxon>Nematoda</taxon>
        <taxon>Chromadorea</taxon>
        <taxon>Rhabditida</taxon>
        <taxon>Rhabditina</taxon>
        <taxon>Rhabditomorpha</taxon>
        <taxon>Strongyloidea</taxon>
        <taxon>Heligmosomidae</taxon>
        <taxon>Heligmosomoides</taxon>
    </lineage>
</organism>
<keyword evidence="3" id="KW-1185">Reference proteome</keyword>
<evidence type="ECO:0000313" key="4">
    <source>
        <dbReference type="WBParaSite" id="HPBE_0000384301-mRNA-1"/>
    </source>
</evidence>
<dbReference type="PROSITE" id="PS50053">
    <property type="entry name" value="UBIQUITIN_2"/>
    <property type="match status" value="1"/>
</dbReference>
<dbReference type="InterPro" id="IPR029071">
    <property type="entry name" value="Ubiquitin-like_domsf"/>
</dbReference>
<evidence type="ECO:0000313" key="3">
    <source>
        <dbReference type="Proteomes" id="UP000050761"/>
    </source>
</evidence>
<protein>
    <submittedName>
        <fullName evidence="4">Ubiquitin-like domain-containing protein</fullName>
    </submittedName>
</protein>
<feature type="domain" description="Ubiquitin-like" evidence="1">
    <location>
        <begin position="1"/>
        <end position="74"/>
    </location>
</feature>
<accession>A0A3P7VDP5</accession>
<gene>
    <name evidence="2" type="ORF">HPBE_LOCUS3844</name>
</gene>
<dbReference type="EMBL" id="UZAH01016852">
    <property type="protein sequence ID" value="VDO45941.1"/>
    <property type="molecule type" value="Genomic_DNA"/>
</dbReference>
<dbReference type="Proteomes" id="UP000050761">
    <property type="component" value="Unassembled WGS sequence"/>
</dbReference>
<reference evidence="4" key="2">
    <citation type="submission" date="2019-09" db="UniProtKB">
        <authorList>
            <consortium name="WormBaseParasite"/>
        </authorList>
    </citation>
    <scope>IDENTIFICATION</scope>
</reference>
<dbReference type="AlphaFoldDB" id="A0A183FCF1"/>
<evidence type="ECO:0000259" key="1">
    <source>
        <dbReference type="PROSITE" id="PS50053"/>
    </source>
</evidence>
<dbReference type="InterPro" id="IPR000626">
    <property type="entry name" value="Ubiquitin-like_dom"/>
</dbReference>
<dbReference type="Gene3D" id="3.10.20.90">
    <property type="entry name" value="Phosphatidylinositol 3-kinase Catalytic Subunit, Chain A, domain 1"/>
    <property type="match status" value="1"/>
</dbReference>
<dbReference type="SUPFAM" id="SSF54236">
    <property type="entry name" value="Ubiquitin-like"/>
    <property type="match status" value="1"/>
</dbReference>